<evidence type="ECO:0000256" key="2">
    <source>
        <dbReference type="ARBA" id="ARBA00022741"/>
    </source>
</evidence>
<dbReference type="EMBL" id="BAABWU010000003">
    <property type="protein sequence ID" value="GAA6195718.1"/>
    <property type="molecule type" value="Genomic_DNA"/>
</dbReference>
<reference evidence="7 8" key="1">
    <citation type="submission" date="2024-04" db="EMBL/GenBank/DDBJ databases">
        <title>Draft genome sequence of Pseudophaeobacter arcticus NBRC 116598.</title>
        <authorList>
            <person name="Miyakawa T."/>
            <person name="Kusuya Y."/>
            <person name="Miura T."/>
        </authorList>
    </citation>
    <scope>NUCLEOTIDE SEQUENCE [LARGE SCALE GENOMIC DNA]</scope>
    <source>
        <strain evidence="7 8">SU-CL00105</strain>
    </source>
</reference>
<dbReference type="PROSITE" id="PS50893">
    <property type="entry name" value="ABC_TRANSPORTER_2"/>
    <property type="match status" value="1"/>
</dbReference>
<dbReference type="Pfam" id="PF00005">
    <property type="entry name" value="ABC_tran"/>
    <property type="match status" value="1"/>
</dbReference>
<dbReference type="SUPFAM" id="SSF52540">
    <property type="entry name" value="P-loop containing nucleoside triphosphate hydrolases"/>
    <property type="match status" value="1"/>
</dbReference>
<dbReference type="InterPro" id="IPR027417">
    <property type="entry name" value="P-loop_NTPase"/>
</dbReference>
<keyword evidence="2" id="KW-0547">Nucleotide-binding</keyword>
<evidence type="ECO:0000259" key="6">
    <source>
        <dbReference type="PROSITE" id="PS50893"/>
    </source>
</evidence>
<evidence type="ECO:0000313" key="8">
    <source>
        <dbReference type="Proteomes" id="UP001441944"/>
    </source>
</evidence>
<dbReference type="CDD" id="cd03214">
    <property type="entry name" value="ABC_Iron-Siderophores_B12_Hemin"/>
    <property type="match status" value="1"/>
</dbReference>
<proteinExistence type="predicted"/>
<dbReference type="PANTHER" id="PTHR42794:SF1">
    <property type="entry name" value="HEMIN IMPORT ATP-BINDING PROTEIN HMUV"/>
    <property type="match status" value="1"/>
</dbReference>
<sequence length="272" mass="29149">MTGSPPLSQPFLCVRDLEYFALNGDALVSGVSFELQQGSILAIAGPNGAGKSTLLNLLSGCEPLAVGEVFIGGASLRQMKAQDRAGRIALVSQQSSPDGRLRLQDYVALGQLPIAARRSTDQNTKAVEAILDLTGLSRMARKPMAQLSGGERQRAHIARALAQEPELLFLDEPTNHLDPDAKGRILSLVASLGITVVMVVHDLVMIPEFATHAALMKSTRLVAFGPAAEVLTPENVQATFGVSYLSFPHEGRMIPALDIRKTDFQNPKENSQ</sequence>
<feature type="domain" description="ABC transporter" evidence="6">
    <location>
        <begin position="12"/>
        <end position="243"/>
    </location>
</feature>
<evidence type="ECO:0000313" key="7">
    <source>
        <dbReference type="EMBL" id="GAA6195718.1"/>
    </source>
</evidence>
<accession>A0ABQ0AIM6</accession>
<keyword evidence="3 7" id="KW-0067">ATP-binding</keyword>
<comment type="function">
    <text evidence="5">Part of the ABC transporter complex HmuTUV involved in hemin import. Responsible for energy coupling to the transport system.</text>
</comment>
<evidence type="ECO:0000256" key="5">
    <source>
        <dbReference type="ARBA" id="ARBA00037066"/>
    </source>
</evidence>
<dbReference type="PANTHER" id="PTHR42794">
    <property type="entry name" value="HEMIN IMPORT ATP-BINDING PROTEIN HMUV"/>
    <property type="match status" value="1"/>
</dbReference>
<keyword evidence="8" id="KW-1185">Reference proteome</keyword>
<name>A0ABQ0AIM6_9RHOB</name>
<keyword evidence="1" id="KW-0813">Transport</keyword>
<evidence type="ECO:0000256" key="1">
    <source>
        <dbReference type="ARBA" id="ARBA00022448"/>
    </source>
</evidence>
<evidence type="ECO:0000256" key="3">
    <source>
        <dbReference type="ARBA" id="ARBA00022840"/>
    </source>
</evidence>
<dbReference type="Gene3D" id="3.40.50.300">
    <property type="entry name" value="P-loop containing nucleotide triphosphate hydrolases"/>
    <property type="match status" value="1"/>
</dbReference>
<protein>
    <submittedName>
        <fullName evidence="7">ABC transporter ATP-binding protein</fullName>
    </submittedName>
</protein>
<organism evidence="7 8">
    <name type="scientific">Pseudophaeobacter arcticus</name>
    <dbReference type="NCBI Taxonomy" id="385492"/>
    <lineage>
        <taxon>Bacteria</taxon>
        <taxon>Pseudomonadati</taxon>
        <taxon>Pseudomonadota</taxon>
        <taxon>Alphaproteobacteria</taxon>
        <taxon>Rhodobacterales</taxon>
        <taxon>Paracoccaceae</taxon>
        <taxon>Pseudophaeobacter</taxon>
    </lineage>
</organism>
<dbReference type="InterPro" id="IPR003439">
    <property type="entry name" value="ABC_transporter-like_ATP-bd"/>
</dbReference>
<comment type="caution">
    <text evidence="7">The sequence shown here is derived from an EMBL/GenBank/DDBJ whole genome shotgun (WGS) entry which is preliminary data.</text>
</comment>
<dbReference type="InterPro" id="IPR003593">
    <property type="entry name" value="AAA+_ATPase"/>
</dbReference>
<dbReference type="RefSeq" id="WP_295452774.1">
    <property type="nucleotide sequence ID" value="NZ_BAABWU010000003.1"/>
</dbReference>
<dbReference type="SMART" id="SM00382">
    <property type="entry name" value="AAA"/>
    <property type="match status" value="1"/>
</dbReference>
<dbReference type="GO" id="GO:0005524">
    <property type="term" value="F:ATP binding"/>
    <property type="evidence" value="ECO:0007669"/>
    <property type="project" value="UniProtKB-KW"/>
</dbReference>
<dbReference type="Proteomes" id="UP001441944">
    <property type="component" value="Unassembled WGS sequence"/>
</dbReference>
<gene>
    <name evidence="7" type="ORF">NBRC116598_11620</name>
</gene>
<evidence type="ECO:0000256" key="4">
    <source>
        <dbReference type="ARBA" id="ARBA00022967"/>
    </source>
</evidence>
<keyword evidence="4" id="KW-1278">Translocase</keyword>